<dbReference type="PANTHER" id="PTHR43747">
    <property type="entry name" value="FAD-BINDING PROTEIN"/>
    <property type="match status" value="1"/>
</dbReference>
<dbReference type="PANTHER" id="PTHR43747:SF4">
    <property type="entry name" value="FLAVIN-DEPENDENT TRYPTOPHAN HALOGENASE"/>
    <property type="match status" value="1"/>
</dbReference>
<dbReference type="InterPro" id="IPR036188">
    <property type="entry name" value="FAD/NAD-bd_sf"/>
</dbReference>
<dbReference type="GO" id="GO:0016491">
    <property type="term" value="F:oxidoreductase activity"/>
    <property type="evidence" value="ECO:0007669"/>
    <property type="project" value="UniProtKB-KW"/>
</dbReference>
<keyword evidence="2" id="KW-1185">Reference proteome</keyword>
<protein>
    <submittedName>
        <fullName evidence="1">Tryptophan halogenase</fullName>
        <ecNumber evidence="1">1.14.19.9</ecNumber>
    </submittedName>
</protein>
<dbReference type="InterPro" id="IPR033856">
    <property type="entry name" value="Trp_halogen"/>
</dbReference>
<gene>
    <name evidence="1" type="ORF">J2792_003051</name>
</gene>
<dbReference type="Proteomes" id="UP001184150">
    <property type="component" value="Unassembled WGS sequence"/>
</dbReference>
<dbReference type="PIRSF" id="PIRSF011396">
    <property type="entry name" value="Trp_halogenase"/>
    <property type="match status" value="1"/>
</dbReference>
<dbReference type="Pfam" id="PF04820">
    <property type="entry name" value="Trp_halogenase"/>
    <property type="match status" value="1"/>
</dbReference>
<dbReference type="InterPro" id="IPR006905">
    <property type="entry name" value="Flavin_halogenase"/>
</dbReference>
<proteinExistence type="predicted"/>
<evidence type="ECO:0000313" key="1">
    <source>
        <dbReference type="EMBL" id="MDR6512168.1"/>
    </source>
</evidence>
<keyword evidence="1" id="KW-0560">Oxidoreductase</keyword>
<sequence>MPHDTAPSHIRSIVIAGGGTAGWMVAAALSRTIAPHRCRITLVESETIGTIGVGEATIPPIQTFNQVIGLDEAAFLQATKGTFKLGIEFAGWRARRHSYFHPFGRQGNDFGGTQFHQHWLRAQALGDDTPLGAFSLNEQAAYAGKMRQPDGDPRSVYSTFSYAYHFDATLYGQHLRTLAEERGVERREGLIEEVVLDGESGRIASLRLDDGGMLDGDLFIDCTGLRSLLLGEALGVPFEDWTHFLPCNRALAVPTDCVDLMRPYTRSTAHEAGWQWRIPLQHRMGNGMVYSAEHWSDDQAHAALMANLDGQPLADPRLIRFTTGRRVQSWAKNCVAIGLSAGFLEPLESTSIHLVQIAVAKLLNWFPDMGFDPMTMAEFNRQIANEYDRIRDFLVLHYHANEREGEPFWDQCRTGAIPDSLAEKIAMFRRSGRLLSRETDLFQDASWLAVLLGQGVMPQAHDPLTESLRPLELDQMLRGMRDLIGRAAQAMPSQADHLARIGGRIANAQREAALG</sequence>
<dbReference type="SUPFAM" id="SSF51905">
    <property type="entry name" value="FAD/NAD(P)-binding domain"/>
    <property type="match status" value="1"/>
</dbReference>
<name>A0ABU1MP99_9SPHN</name>
<evidence type="ECO:0000313" key="2">
    <source>
        <dbReference type="Proteomes" id="UP001184150"/>
    </source>
</evidence>
<dbReference type="InterPro" id="IPR050816">
    <property type="entry name" value="Flavin-dep_Halogenase_NPB"/>
</dbReference>
<dbReference type="Gene3D" id="3.50.50.60">
    <property type="entry name" value="FAD/NAD(P)-binding domain"/>
    <property type="match status" value="1"/>
</dbReference>
<organism evidence="1 2">
    <name type="scientific">Novosphingobium capsulatum</name>
    <dbReference type="NCBI Taxonomy" id="13688"/>
    <lineage>
        <taxon>Bacteria</taxon>
        <taxon>Pseudomonadati</taxon>
        <taxon>Pseudomonadota</taxon>
        <taxon>Alphaproteobacteria</taxon>
        <taxon>Sphingomonadales</taxon>
        <taxon>Sphingomonadaceae</taxon>
        <taxon>Novosphingobium</taxon>
    </lineage>
</organism>
<reference evidence="1 2" key="1">
    <citation type="submission" date="2023-07" db="EMBL/GenBank/DDBJ databases">
        <title>Sorghum-associated microbial communities from plants grown in Nebraska, USA.</title>
        <authorList>
            <person name="Schachtman D."/>
        </authorList>
    </citation>
    <scope>NUCLEOTIDE SEQUENCE [LARGE SCALE GENOMIC DNA]</scope>
    <source>
        <strain evidence="1 2">DS1027</strain>
    </source>
</reference>
<comment type="caution">
    <text evidence="1">The sequence shown here is derived from an EMBL/GenBank/DDBJ whole genome shotgun (WGS) entry which is preliminary data.</text>
</comment>
<dbReference type="RefSeq" id="WP_309805820.1">
    <property type="nucleotide sequence ID" value="NZ_JAVDRD010000008.1"/>
</dbReference>
<dbReference type="EC" id="1.14.19.9" evidence="1"/>
<accession>A0ABU1MP99</accession>
<dbReference type="EMBL" id="JAVDRD010000008">
    <property type="protein sequence ID" value="MDR6512168.1"/>
    <property type="molecule type" value="Genomic_DNA"/>
</dbReference>